<keyword evidence="1" id="KW-1133">Transmembrane helix</keyword>
<organism evidence="2 3">
    <name type="scientific">Flavobacterium saccharophilum</name>
    <dbReference type="NCBI Taxonomy" id="29534"/>
    <lineage>
        <taxon>Bacteria</taxon>
        <taxon>Pseudomonadati</taxon>
        <taxon>Bacteroidota</taxon>
        <taxon>Flavobacteriia</taxon>
        <taxon>Flavobacteriales</taxon>
        <taxon>Flavobacteriaceae</taxon>
        <taxon>Flavobacterium</taxon>
    </lineage>
</organism>
<evidence type="ECO:0000313" key="3">
    <source>
        <dbReference type="Proteomes" id="UP000184121"/>
    </source>
</evidence>
<name>A0A1M7LLX8_9FLAO</name>
<proteinExistence type="predicted"/>
<gene>
    <name evidence="2" type="ORF">SAMN05444366_4183</name>
</gene>
<dbReference type="EMBL" id="FRBY01000006">
    <property type="protein sequence ID" value="SHM79164.1"/>
    <property type="molecule type" value="Genomic_DNA"/>
</dbReference>
<evidence type="ECO:0000256" key="1">
    <source>
        <dbReference type="SAM" id="Phobius"/>
    </source>
</evidence>
<dbReference type="AlphaFoldDB" id="A0A1M7LLX8"/>
<evidence type="ECO:0000313" key="2">
    <source>
        <dbReference type="EMBL" id="SHM79164.1"/>
    </source>
</evidence>
<keyword evidence="1" id="KW-0812">Transmembrane</keyword>
<accession>A0A1M7LLX8</accession>
<protein>
    <submittedName>
        <fullName evidence="2">Uncharacterized protein</fullName>
    </submittedName>
</protein>
<dbReference type="Proteomes" id="UP000184121">
    <property type="component" value="Unassembled WGS sequence"/>
</dbReference>
<keyword evidence="1" id="KW-0472">Membrane</keyword>
<sequence>MNKVIEDFDGHLLIWQIINIIGLIIIVYVLYLLIKFFRNKYKK</sequence>
<keyword evidence="3" id="KW-1185">Reference proteome</keyword>
<feature type="transmembrane region" description="Helical" evidence="1">
    <location>
        <begin position="12"/>
        <end position="34"/>
    </location>
</feature>
<reference evidence="3" key="1">
    <citation type="submission" date="2016-11" db="EMBL/GenBank/DDBJ databases">
        <authorList>
            <person name="Varghese N."/>
            <person name="Submissions S."/>
        </authorList>
    </citation>
    <scope>NUCLEOTIDE SEQUENCE [LARGE SCALE GENOMIC DNA]</scope>
    <source>
        <strain evidence="3">DSM 1811</strain>
    </source>
</reference>